<feature type="region of interest" description="Disordered" evidence="6">
    <location>
        <begin position="83"/>
        <end position="106"/>
    </location>
</feature>
<dbReference type="EMBL" id="KB446558">
    <property type="protein sequence ID" value="EME82674.1"/>
    <property type="molecule type" value="Genomic_DNA"/>
</dbReference>
<feature type="compositionally biased region" description="Basic residues" evidence="6">
    <location>
        <begin position="165"/>
        <end position="174"/>
    </location>
</feature>
<feature type="compositionally biased region" description="Basic and acidic residues" evidence="6">
    <location>
        <begin position="97"/>
        <end position="106"/>
    </location>
</feature>
<dbReference type="VEuPathDB" id="FungiDB:MYCFIDRAFT_87625"/>
<dbReference type="GeneID" id="19342606"/>
<feature type="region of interest" description="Disordered" evidence="6">
    <location>
        <begin position="1"/>
        <end position="62"/>
    </location>
</feature>
<comment type="similarity">
    <text evidence="2">Belongs to the NGG1 family.</text>
</comment>
<dbReference type="eggNOG" id="KOG4191">
    <property type="taxonomic scope" value="Eukaryota"/>
</dbReference>
<evidence type="ECO:0000313" key="7">
    <source>
        <dbReference type="EMBL" id="EME82674.1"/>
    </source>
</evidence>
<feature type="compositionally biased region" description="Basic and acidic residues" evidence="6">
    <location>
        <begin position="184"/>
        <end position="193"/>
    </location>
</feature>
<dbReference type="GO" id="GO:0000124">
    <property type="term" value="C:SAGA complex"/>
    <property type="evidence" value="ECO:0007669"/>
    <property type="project" value="TreeGrafter"/>
</dbReference>
<dbReference type="RefSeq" id="XP_007926130.1">
    <property type="nucleotide sequence ID" value="XM_007927939.1"/>
</dbReference>
<dbReference type="STRING" id="383855.M2ZUJ4"/>
<accession>M2ZUJ4</accession>
<evidence type="ECO:0000256" key="1">
    <source>
        <dbReference type="ARBA" id="ARBA00004123"/>
    </source>
</evidence>
<evidence type="ECO:0000256" key="2">
    <source>
        <dbReference type="ARBA" id="ARBA00005330"/>
    </source>
</evidence>
<feature type="compositionally biased region" description="Basic and acidic residues" evidence="6">
    <location>
        <begin position="137"/>
        <end position="146"/>
    </location>
</feature>
<dbReference type="KEGG" id="pfj:MYCFIDRAFT_87625"/>
<feature type="compositionally biased region" description="Low complexity" evidence="6">
    <location>
        <begin position="33"/>
        <end position="56"/>
    </location>
</feature>
<dbReference type="Pfam" id="PF10198">
    <property type="entry name" value="Ada3"/>
    <property type="match status" value="1"/>
</dbReference>
<dbReference type="Proteomes" id="UP000016932">
    <property type="component" value="Unassembled WGS sequence"/>
</dbReference>
<sequence length="665" mass="73257">MAPAAKKGSQGKSGAKNNADRRSVSRHSTPVSALTDASPPTPLTATPSTTTAPSTSMAKETPYLRTSTAALISQELSIEAQIEKSLASSSKPGDPPSARELHKLHHTIRDTVNRFMSKRGEVCDRSMRQLVQRRKERMQEEREQEAARAAAESARVKREQEAGKKGKGTPHKKRSHDEMELDDERERKMKSDALPRVGAHGLARQDGVGVYQGAAAPPSPPVPPGTVLPDLMDTADSPADSDATQHDPPQTAPLYERIYGKDPTAAEDPIIYDIRDINQAADEEEKRQILQVIQWPESDLRHLTAGDPPDNDFSNAKPANQVNVSTFQSYIEPYIRAFTEEDVAFLKERGDRHMPYILPQRGAKDYKEVWQAEDGITGLEPAKRHVNNPNEARGSMEDMEDDIADQDTISMGPIMSRLNSLIRPAPNGAKKDDAEDANGDTSMVNGDDDAATALTNGNTDEQKPVTCLPPDAPRPPNLPSLDYDSLENRALAELRFLGMIGPNESTNFDAREDDEVSARLRTLQHELRRVSRLNNIRKARVLELTEERMAMQEYANIADDLDNQVNAAYLKRNRSLAKPNQKKGGGHSSRPGQKGVASAPAGRGVSDGVRALMQKRRDWIEMVGPVVSHGRPPILGDQETIFDEASLKKFERLEKDAELGEVEGE</sequence>
<keyword evidence="4" id="KW-0804">Transcription</keyword>
<proteinExistence type="inferred from homology"/>
<dbReference type="PANTHER" id="PTHR13556">
    <property type="entry name" value="TRANSCRIPTIONAL ADAPTER 3-RELATED"/>
    <property type="match status" value="1"/>
</dbReference>
<dbReference type="AlphaFoldDB" id="M2ZUJ4"/>
<feature type="compositionally biased region" description="Basic and acidic residues" evidence="6">
    <location>
        <begin position="154"/>
        <end position="164"/>
    </location>
</feature>
<dbReference type="GO" id="GO:0003713">
    <property type="term" value="F:transcription coactivator activity"/>
    <property type="evidence" value="ECO:0007669"/>
    <property type="project" value="TreeGrafter"/>
</dbReference>
<feature type="region of interest" description="Disordered" evidence="6">
    <location>
        <begin position="573"/>
        <end position="606"/>
    </location>
</feature>
<evidence type="ECO:0000256" key="6">
    <source>
        <dbReference type="SAM" id="MobiDB-lite"/>
    </source>
</evidence>
<name>M2ZUJ4_PSEFD</name>
<dbReference type="InterPro" id="IPR019340">
    <property type="entry name" value="Histone_AcTrfase_su3"/>
</dbReference>
<protein>
    <recommendedName>
        <fullName evidence="9">Transcriptional regulator Ngg1</fullName>
    </recommendedName>
</protein>
<evidence type="ECO:0000256" key="5">
    <source>
        <dbReference type="ARBA" id="ARBA00023242"/>
    </source>
</evidence>
<dbReference type="GO" id="GO:0006357">
    <property type="term" value="P:regulation of transcription by RNA polymerase II"/>
    <property type="evidence" value="ECO:0007669"/>
    <property type="project" value="TreeGrafter"/>
</dbReference>
<organism evidence="7 8">
    <name type="scientific">Pseudocercospora fijiensis (strain CIRAD86)</name>
    <name type="common">Black leaf streak disease fungus</name>
    <name type="synonym">Mycosphaerella fijiensis</name>
    <dbReference type="NCBI Taxonomy" id="383855"/>
    <lineage>
        <taxon>Eukaryota</taxon>
        <taxon>Fungi</taxon>
        <taxon>Dikarya</taxon>
        <taxon>Ascomycota</taxon>
        <taxon>Pezizomycotina</taxon>
        <taxon>Dothideomycetes</taxon>
        <taxon>Dothideomycetidae</taxon>
        <taxon>Mycosphaerellales</taxon>
        <taxon>Mycosphaerellaceae</taxon>
        <taxon>Pseudocercospora</taxon>
    </lineage>
</organism>
<feature type="region of interest" description="Disordered" evidence="6">
    <location>
        <begin position="423"/>
        <end position="476"/>
    </location>
</feature>
<comment type="subcellular location">
    <subcellularLocation>
        <location evidence="1">Nucleus</location>
    </subcellularLocation>
</comment>
<dbReference type="HOGENOM" id="CLU_016102_0_0_1"/>
<feature type="region of interest" description="Disordered" evidence="6">
    <location>
        <begin position="131"/>
        <end position="260"/>
    </location>
</feature>
<feature type="compositionally biased region" description="Low complexity" evidence="6">
    <location>
        <begin position="1"/>
        <end position="16"/>
    </location>
</feature>
<evidence type="ECO:0008006" key="9">
    <source>
        <dbReference type="Google" id="ProtNLM"/>
    </source>
</evidence>
<keyword evidence="5" id="KW-0539">Nucleus</keyword>
<evidence type="ECO:0000313" key="8">
    <source>
        <dbReference type="Proteomes" id="UP000016932"/>
    </source>
</evidence>
<feature type="compositionally biased region" description="Pro residues" evidence="6">
    <location>
        <begin position="217"/>
        <end position="226"/>
    </location>
</feature>
<dbReference type="OrthoDB" id="1232at2759"/>
<gene>
    <name evidence="7" type="ORF">MYCFIDRAFT_87625</name>
</gene>
<keyword evidence="3" id="KW-0805">Transcription regulation</keyword>
<keyword evidence="8" id="KW-1185">Reference proteome</keyword>
<reference evidence="7 8" key="1">
    <citation type="journal article" date="2012" name="PLoS Pathog.">
        <title>Diverse lifestyles and strategies of plant pathogenesis encoded in the genomes of eighteen Dothideomycetes fungi.</title>
        <authorList>
            <person name="Ohm R.A."/>
            <person name="Feau N."/>
            <person name="Henrissat B."/>
            <person name="Schoch C.L."/>
            <person name="Horwitz B.A."/>
            <person name="Barry K.W."/>
            <person name="Condon B.J."/>
            <person name="Copeland A.C."/>
            <person name="Dhillon B."/>
            <person name="Glaser F."/>
            <person name="Hesse C.N."/>
            <person name="Kosti I."/>
            <person name="LaButti K."/>
            <person name="Lindquist E.A."/>
            <person name="Lucas S."/>
            <person name="Salamov A.A."/>
            <person name="Bradshaw R.E."/>
            <person name="Ciuffetti L."/>
            <person name="Hamelin R.C."/>
            <person name="Kema G.H.J."/>
            <person name="Lawrence C."/>
            <person name="Scott J.A."/>
            <person name="Spatafora J.W."/>
            <person name="Turgeon B.G."/>
            <person name="de Wit P.J.G.M."/>
            <person name="Zhong S."/>
            <person name="Goodwin S.B."/>
            <person name="Grigoriev I.V."/>
        </authorList>
    </citation>
    <scope>NUCLEOTIDE SEQUENCE [LARGE SCALE GENOMIC DNA]</scope>
    <source>
        <strain evidence="7 8">CIRAD86</strain>
    </source>
</reference>
<dbReference type="PANTHER" id="PTHR13556:SF2">
    <property type="entry name" value="TRANSCRIPTIONAL ADAPTER 3"/>
    <property type="match status" value="1"/>
</dbReference>
<feature type="compositionally biased region" description="Basic residues" evidence="6">
    <location>
        <begin position="573"/>
        <end position="585"/>
    </location>
</feature>
<evidence type="ECO:0000256" key="3">
    <source>
        <dbReference type="ARBA" id="ARBA00023015"/>
    </source>
</evidence>
<evidence type="ECO:0000256" key="4">
    <source>
        <dbReference type="ARBA" id="ARBA00023163"/>
    </source>
</evidence>
<dbReference type="GO" id="GO:0005634">
    <property type="term" value="C:nucleus"/>
    <property type="evidence" value="ECO:0007669"/>
    <property type="project" value="UniProtKB-SubCell"/>
</dbReference>